<dbReference type="SUPFAM" id="SSF51556">
    <property type="entry name" value="Metallo-dependent hydrolases"/>
    <property type="match status" value="1"/>
</dbReference>
<organism evidence="3 4">
    <name type="scientific">Clostridium perfringens</name>
    <dbReference type="NCBI Taxonomy" id="1502"/>
    <lineage>
        <taxon>Bacteria</taxon>
        <taxon>Bacillati</taxon>
        <taxon>Bacillota</taxon>
        <taxon>Clostridia</taxon>
        <taxon>Eubacteriales</taxon>
        <taxon>Clostridiaceae</taxon>
        <taxon>Clostridium</taxon>
    </lineage>
</organism>
<dbReference type="InterPro" id="IPR032466">
    <property type="entry name" value="Metal_Hydrolase"/>
</dbReference>
<feature type="non-terminal residue" evidence="3">
    <location>
        <position position="137"/>
    </location>
</feature>
<comment type="caution">
    <text evidence="3">The sequence shown here is derived from an EMBL/GenBank/DDBJ whole genome shotgun (WGS) entry which is preliminary data.</text>
</comment>
<dbReference type="Pfam" id="PF01979">
    <property type="entry name" value="Amidohydro_1"/>
    <property type="match status" value="1"/>
</dbReference>
<evidence type="ECO:0000313" key="4">
    <source>
        <dbReference type="Proteomes" id="UP001291306"/>
    </source>
</evidence>
<dbReference type="InterPro" id="IPR050287">
    <property type="entry name" value="MTA/SAH_deaminase"/>
</dbReference>
<feature type="non-terminal residue" evidence="3">
    <location>
        <position position="1"/>
    </location>
</feature>
<evidence type="ECO:0000259" key="2">
    <source>
        <dbReference type="Pfam" id="PF01979"/>
    </source>
</evidence>
<evidence type="ECO:0000313" key="3">
    <source>
        <dbReference type="EMBL" id="MDZ5001323.1"/>
    </source>
</evidence>
<evidence type="ECO:0000256" key="1">
    <source>
        <dbReference type="ARBA" id="ARBA00022801"/>
    </source>
</evidence>
<dbReference type="GO" id="GO:0016787">
    <property type="term" value="F:hydrolase activity"/>
    <property type="evidence" value="ECO:0007669"/>
    <property type="project" value="UniProtKB-KW"/>
</dbReference>
<sequence>TTFCDMYYFEDEVAKAAKELNIRGVWCESIVNFVAPDTKEPFGGLDYSRRFIEKWRNDTLITPGIAPHAPYTNTDESLKEAYKISKEYNVPITIHVAEMDYEISEYREKYNLTPVQYLDSLGILDSNFISAHTVLVN</sequence>
<dbReference type="PANTHER" id="PTHR43794">
    <property type="entry name" value="AMINOHYDROLASE SSNA-RELATED"/>
    <property type="match status" value="1"/>
</dbReference>
<dbReference type="InterPro" id="IPR006680">
    <property type="entry name" value="Amidohydro-rel"/>
</dbReference>
<name>A0AAW9IAM8_CLOPF</name>
<protein>
    <submittedName>
        <fullName evidence="3">Amidohydrolase family protein</fullName>
    </submittedName>
</protein>
<keyword evidence="1" id="KW-0378">Hydrolase</keyword>
<feature type="domain" description="Amidohydrolase-related" evidence="2">
    <location>
        <begin position="1"/>
        <end position="136"/>
    </location>
</feature>
<dbReference type="AlphaFoldDB" id="A0AAW9IAM8"/>
<reference evidence="3" key="1">
    <citation type="submission" date="2019-11" db="EMBL/GenBank/DDBJ databases">
        <title>Characterization of Clostridium perfringens isolates from swine manure treated agricultural soils.</title>
        <authorList>
            <person name="Wushke S.T."/>
        </authorList>
    </citation>
    <scope>NUCLEOTIDE SEQUENCE</scope>
    <source>
        <strain evidence="3">X26</strain>
    </source>
</reference>
<gene>
    <name evidence="3" type="ORF">GNF79_20160</name>
</gene>
<dbReference type="Proteomes" id="UP001291306">
    <property type="component" value="Unassembled WGS sequence"/>
</dbReference>
<dbReference type="Gene3D" id="3.20.20.140">
    <property type="entry name" value="Metal-dependent hydrolases"/>
    <property type="match status" value="1"/>
</dbReference>
<proteinExistence type="predicted"/>
<accession>A0AAW9IAM8</accession>
<dbReference type="PANTHER" id="PTHR43794:SF11">
    <property type="entry name" value="AMIDOHYDROLASE-RELATED DOMAIN-CONTAINING PROTEIN"/>
    <property type="match status" value="1"/>
</dbReference>
<dbReference type="EMBL" id="WNVC01001276">
    <property type="protein sequence ID" value="MDZ5001323.1"/>
    <property type="molecule type" value="Genomic_DNA"/>
</dbReference>